<dbReference type="EMBL" id="JAHUTI010040346">
    <property type="protein sequence ID" value="MED6245205.1"/>
    <property type="molecule type" value="Genomic_DNA"/>
</dbReference>
<feature type="compositionally biased region" description="Low complexity" evidence="1">
    <location>
        <begin position="63"/>
        <end position="73"/>
    </location>
</feature>
<feature type="region of interest" description="Disordered" evidence="1">
    <location>
        <begin position="19"/>
        <end position="38"/>
    </location>
</feature>
<evidence type="ECO:0000313" key="2">
    <source>
        <dbReference type="EMBL" id="MED6245205.1"/>
    </source>
</evidence>
<evidence type="ECO:0000313" key="3">
    <source>
        <dbReference type="Proteomes" id="UP001345963"/>
    </source>
</evidence>
<feature type="compositionally biased region" description="Pro residues" evidence="1">
    <location>
        <begin position="74"/>
        <end position="84"/>
    </location>
</feature>
<proteinExistence type="predicted"/>
<dbReference type="Proteomes" id="UP001345963">
    <property type="component" value="Unassembled WGS sequence"/>
</dbReference>
<sequence>MVGPRVQTADECFGCLCPAAQGGGTEESAPGPGGPAISQFLSCPLQHATAVVSASGSRHSREATPTPSSATVAPPEPSAAPPTPSTSWPAHGTLAMSDELKER</sequence>
<comment type="caution">
    <text evidence="2">The sequence shown here is derived from an EMBL/GenBank/DDBJ whole genome shotgun (WGS) entry which is preliminary data.</text>
</comment>
<accession>A0ABU7B6D0</accession>
<protein>
    <submittedName>
        <fullName evidence="2">Uncharacterized protein</fullName>
    </submittedName>
</protein>
<evidence type="ECO:0000256" key="1">
    <source>
        <dbReference type="SAM" id="MobiDB-lite"/>
    </source>
</evidence>
<organism evidence="2 3">
    <name type="scientific">Ataeniobius toweri</name>
    <dbReference type="NCBI Taxonomy" id="208326"/>
    <lineage>
        <taxon>Eukaryota</taxon>
        <taxon>Metazoa</taxon>
        <taxon>Chordata</taxon>
        <taxon>Craniata</taxon>
        <taxon>Vertebrata</taxon>
        <taxon>Euteleostomi</taxon>
        <taxon>Actinopterygii</taxon>
        <taxon>Neopterygii</taxon>
        <taxon>Teleostei</taxon>
        <taxon>Neoteleostei</taxon>
        <taxon>Acanthomorphata</taxon>
        <taxon>Ovalentaria</taxon>
        <taxon>Atherinomorphae</taxon>
        <taxon>Cyprinodontiformes</taxon>
        <taxon>Goodeidae</taxon>
        <taxon>Ataeniobius</taxon>
    </lineage>
</organism>
<reference evidence="2 3" key="1">
    <citation type="submission" date="2021-07" db="EMBL/GenBank/DDBJ databases">
        <authorList>
            <person name="Palmer J.M."/>
        </authorList>
    </citation>
    <scope>NUCLEOTIDE SEQUENCE [LARGE SCALE GENOMIC DNA]</scope>
    <source>
        <strain evidence="2 3">AT_MEX2019</strain>
        <tissue evidence="2">Muscle</tissue>
    </source>
</reference>
<name>A0ABU7B6D0_9TELE</name>
<keyword evidence="3" id="KW-1185">Reference proteome</keyword>
<feature type="region of interest" description="Disordered" evidence="1">
    <location>
        <begin position="51"/>
        <end position="103"/>
    </location>
</feature>
<gene>
    <name evidence="2" type="ORF">ATANTOWER_000099</name>
</gene>